<dbReference type="VEuPathDB" id="FungiDB:CXQ85_002261"/>
<accession>A0A2V1AQX1</accession>
<dbReference type="AlphaFoldDB" id="A0A2V1AQX1"/>
<feature type="compositionally biased region" description="Polar residues" evidence="1">
    <location>
        <begin position="67"/>
        <end position="82"/>
    </location>
</feature>
<reference evidence="2 3" key="1">
    <citation type="submission" date="2017-12" db="EMBL/GenBank/DDBJ databases">
        <title>Genome Sequence of a Multidrug-Resistant Candida haemulonii Isolate from a Patient with Chronic Leg Ulcers in Israel.</title>
        <authorList>
            <person name="Chow N.A."/>
            <person name="Gade L."/>
            <person name="Batra D."/>
            <person name="Rowe L.A."/>
            <person name="Ben-Ami R."/>
            <person name="Loparev V.N."/>
            <person name="Litvintseva A.P."/>
        </authorList>
    </citation>
    <scope>NUCLEOTIDE SEQUENCE [LARGE SCALE GENOMIC DNA]</scope>
    <source>
        <strain evidence="2 3">B11899</strain>
    </source>
</reference>
<feature type="compositionally biased region" description="Basic and acidic residues" evidence="1">
    <location>
        <begin position="105"/>
        <end position="114"/>
    </location>
</feature>
<protein>
    <submittedName>
        <fullName evidence="2">Uncharacterized protein</fullName>
    </submittedName>
</protein>
<dbReference type="GeneID" id="37007592"/>
<dbReference type="EMBL" id="PKFO01000003">
    <property type="protein sequence ID" value="PVH20470.1"/>
    <property type="molecule type" value="Genomic_DNA"/>
</dbReference>
<evidence type="ECO:0000313" key="3">
    <source>
        <dbReference type="Proteomes" id="UP000244309"/>
    </source>
</evidence>
<sequence length="311" mass="34729">MWPNYLNNPSTGNHRSHSSSLLHQADEFVEIDLVDSTATGSRKPGRTESIWSAWYKRGQSLGALISPTRQNDTSDTLNSNLDSDTDYSRSPYFIPSKVESVSPMEETRSKKESLNDPSKSKSSSLIWAHSGGYQINWSPSITPPVPAVFPQTSKLQTDESSASGSCFTPNDTASPGLETPWHINGSSTSYGKVMVPPKVHLREHATSVGDDENKTSRVIDGQLATSYLKHLFLEKKLLQDKKHRPFVDKANGGFPLSMLIELPTLRSLFKENTEALEAFIGTFCHEFLEVVYEEQSCVRSKDWPDWVMEIN</sequence>
<feature type="region of interest" description="Disordered" evidence="1">
    <location>
        <begin position="1"/>
        <end position="20"/>
    </location>
</feature>
<feature type="region of interest" description="Disordered" evidence="1">
    <location>
        <begin position="65"/>
        <end position="121"/>
    </location>
</feature>
<name>A0A2V1AQX1_9ASCO</name>
<evidence type="ECO:0000256" key="1">
    <source>
        <dbReference type="SAM" id="MobiDB-lite"/>
    </source>
</evidence>
<comment type="caution">
    <text evidence="2">The sequence shown here is derived from an EMBL/GenBank/DDBJ whole genome shotgun (WGS) entry which is preliminary data.</text>
</comment>
<organism evidence="2 3">
    <name type="scientific">Candidozyma haemuli</name>
    <dbReference type="NCBI Taxonomy" id="45357"/>
    <lineage>
        <taxon>Eukaryota</taxon>
        <taxon>Fungi</taxon>
        <taxon>Dikarya</taxon>
        <taxon>Ascomycota</taxon>
        <taxon>Saccharomycotina</taxon>
        <taxon>Pichiomycetes</taxon>
        <taxon>Metschnikowiaceae</taxon>
        <taxon>Candidozyma</taxon>
    </lineage>
</organism>
<proteinExistence type="predicted"/>
<evidence type="ECO:0000313" key="2">
    <source>
        <dbReference type="EMBL" id="PVH20470.1"/>
    </source>
</evidence>
<dbReference type="Proteomes" id="UP000244309">
    <property type="component" value="Unassembled WGS sequence"/>
</dbReference>
<gene>
    <name evidence="2" type="ORF">CXQ85_002261</name>
</gene>
<dbReference type="RefSeq" id="XP_025341410.1">
    <property type="nucleotide sequence ID" value="XM_025485945.1"/>
</dbReference>
<keyword evidence="3" id="KW-1185">Reference proteome</keyword>